<accession>A0A0L9TEP1</accession>
<dbReference type="Gramene" id="KOM28614">
    <property type="protein sequence ID" value="KOM28614"/>
    <property type="gene ID" value="LR48_Vigan561s000400"/>
</dbReference>
<protein>
    <submittedName>
        <fullName evidence="1">Uncharacterized protein</fullName>
    </submittedName>
</protein>
<dbReference type="Proteomes" id="UP000053144">
    <property type="component" value="Unassembled WGS sequence"/>
</dbReference>
<organism evidence="1 2">
    <name type="scientific">Phaseolus angularis</name>
    <name type="common">Azuki bean</name>
    <name type="synonym">Vigna angularis</name>
    <dbReference type="NCBI Taxonomy" id="3914"/>
    <lineage>
        <taxon>Eukaryota</taxon>
        <taxon>Viridiplantae</taxon>
        <taxon>Streptophyta</taxon>
        <taxon>Embryophyta</taxon>
        <taxon>Tracheophyta</taxon>
        <taxon>Spermatophyta</taxon>
        <taxon>Magnoliopsida</taxon>
        <taxon>eudicotyledons</taxon>
        <taxon>Gunneridae</taxon>
        <taxon>Pentapetalae</taxon>
        <taxon>rosids</taxon>
        <taxon>fabids</taxon>
        <taxon>Fabales</taxon>
        <taxon>Fabaceae</taxon>
        <taxon>Papilionoideae</taxon>
        <taxon>50 kb inversion clade</taxon>
        <taxon>NPAAA clade</taxon>
        <taxon>indigoferoid/millettioid clade</taxon>
        <taxon>Phaseoleae</taxon>
        <taxon>Vigna</taxon>
    </lineage>
</organism>
<evidence type="ECO:0000313" key="2">
    <source>
        <dbReference type="Proteomes" id="UP000053144"/>
    </source>
</evidence>
<gene>
    <name evidence="1" type="ORF">LR48_Vigan561s000400</name>
</gene>
<dbReference type="EMBL" id="KQ258442">
    <property type="protein sequence ID" value="KOM28614.1"/>
    <property type="molecule type" value="Genomic_DNA"/>
</dbReference>
<dbReference type="AlphaFoldDB" id="A0A0L9TEP1"/>
<sequence length="99" mass="10509">MIGAFIRVTGAEVVAASSLAQKIGSFSVLNRGVGDDSPAGSMVVPLVAASANRRDSSRVRKRGRRFRPAASSVCGVVDDALGWQKRGAMPRVGRRWLLN</sequence>
<evidence type="ECO:0000313" key="1">
    <source>
        <dbReference type="EMBL" id="KOM28614.1"/>
    </source>
</evidence>
<reference evidence="2" key="1">
    <citation type="journal article" date="2015" name="Proc. Natl. Acad. Sci. U.S.A.">
        <title>Genome sequencing of adzuki bean (Vigna angularis) provides insight into high starch and low fat accumulation and domestication.</title>
        <authorList>
            <person name="Yang K."/>
            <person name="Tian Z."/>
            <person name="Chen C."/>
            <person name="Luo L."/>
            <person name="Zhao B."/>
            <person name="Wang Z."/>
            <person name="Yu L."/>
            <person name="Li Y."/>
            <person name="Sun Y."/>
            <person name="Li W."/>
            <person name="Chen Y."/>
            <person name="Li Y."/>
            <person name="Zhang Y."/>
            <person name="Ai D."/>
            <person name="Zhao J."/>
            <person name="Shang C."/>
            <person name="Ma Y."/>
            <person name="Wu B."/>
            <person name="Wang M."/>
            <person name="Gao L."/>
            <person name="Sun D."/>
            <person name="Zhang P."/>
            <person name="Guo F."/>
            <person name="Wang W."/>
            <person name="Li Y."/>
            <person name="Wang J."/>
            <person name="Varshney R.K."/>
            <person name="Wang J."/>
            <person name="Ling H.Q."/>
            <person name="Wan P."/>
        </authorList>
    </citation>
    <scope>NUCLEOTIDE SEQUENCE</scope>
    <source>
        <strain evidence="2">cv. Jingnong 6</strain>
    </source>
</reference>
<name>A0A0L9TEP1_PHAAN</name>
<proteinExistence type="predicted"/>